<dbReference type="EMBL" id="LR796998">
    <property type="protein sequence ID" value="CAB4180382.1"/>
    <property type="molecule type" value="Genomic_DNA"/>
</dbReference>
<evidence type="ECO:0000313" key="7">
    <source>
        <dbReference type="EMBL" id="CAB4180382.1"/>
    </source>
</evidence>
<gene>
    <name evidence="7" type="ORF">UFOVP1037_19</name>
    <name evidence="8" type="ORF">UFOVP1250_21</name>
    <name evidence="5" type="ORF">UFOVP287_24</name>
    <name evidence="6" type="ORF">UFOVP969_28</name>
</gene>
<organism evidence="6">
    <name type="scientific">uncultured Caudovirales phage</name>
    <dbReference type="NCBI Taxonomy" id="2100421"/>
    <lineage>
        <taxon>Viruses</taxon>
        <taxon>Duplodnaviria</taxon>
        <taxon>Heunggongvirae</taxon>
        <taxon>Uroviricota</taxon>
        <taxon>Caudoviricetes</taxon>
        <taxon>Peduoviridae</taxon>
        <taxon>Maltschvirus</taxon>
        <taxon>Maltschvirus maltsch</taxon>
    </lineage>
</organism>
<dbReference type="EMBL" id="LR796925">
    <property type="protein sequence ID" value="CAB4174146.1"/>
    <property type="molecule type" value="Genomic_DNA"/>
</dbReference>
<protein>
    <submittedName>
        <fullName evidence="6">VRR-NUC domain containing protein</fullName>
    </submittedName>
</protein>
<evidence type="ECO:0000256" key="3">
    <source>
        <dbReference type="ARBA" id="ARBA00022801"/>
    </source>
</evidence>
<evidence type="ECO:0000259" key="4">
    <source>
        <dbReference type="SMART" id="SM00990"/>
    </source>
</evidence>
<dbReference type="GO" id="GO:0004518">
    <property type="term" value="F:nuclease activity"/>
    <property type="evidence" value="ECO:0007669"/>
    <property type="project" value="UniProtKB-KW"/>
</dbReference>
<evidence type="ECO:0000313" key="6">
    <source>
        <dbReference type="EMBL" id="CAB4174146.1"/>
    </source>
</evidence>
<dbReference type="InterPro" id="IPR014883">
    <property type="entry name" value="VRR_NUC"/>
</dbReference>
<dbReference type="Gene3D" id="3.40.1350.10">
    <property type="match status" value="1"/>
</dbReference>
<evidence type="ECO:0000256" key="1">
    <source>
        <dbReference type="ARBA" id="ARBA00001946"/>
    </source>
</evidence>
<dbReference type="SMART" id="SM00990">
    <property type="entry name" value="VRR_NUC"/>
    <property type="match status" value="1"/>
</dbReference>
<feature type="domain" description="VRR-NUC" evidence="4">
    <location>
        <begin position="1"/>
        <end position="92"/>
    </location>
</feature>
<keyword evidence="2" id="KW-0540">Nuclease</keyword>
<reference evidence="6" key="1">
    <citation type="submission" date="2020-05" db="EMBL/GenBank/DDBJ databases">
        <authorList>
            <person name="Chiriac C."/>
            <person name="Salcher M."/>
            <person name="Ghai R."/>
            <person name="Kavagutti S V."/>
        </authorList>
    </citation>
    <scope>NUCLEOTIDE SEQUENCE</scope>
</reference>
<dbReference type="InterPro" id="IPR011856">
    <property type="entry name" value="tRNA_endonuc-like_dom_sf"/>
</dbReference>
<dbReference type="Pfam" id="PF08774">
    <property type="entry name" value="VRR_NUC"/>
    <property type="match status" value="1"/>
</dbReference>
<dbReference type="GO" id="GO:0003676">
    <property type="term" value="F:nucleic acid binding"/>
    <property type="evidence" value="ECO:0007669"/>
    <property type="project" value="InterPro"/>
</dbReference>
<name>A0A6J5PVN2_9CAUD</name>
<proteinExistence type="predicted"/>
<keyword evidence="3" id="KW-0378">Hydrolase</keyword>
<evidence type="ECO:0000313" key="5">
    <source>
        <dbReference type="EMBL" id="CAB4135482.1"/>
    </source>
</evidence>
<dbReference type="EMBL" id="LR796303">
    <property type="protein sequence ID" value="CAB4135482.1"/>
    <property type="molecule type" value="Genomic_DNA"/>
</dbReference>
<comment type="cofactor">
    <cofactor evidence="1">
        <name>Mg(2+)</name>
        <dbReference type="ChEBI" id="CHEBI:18420"/>
    </cofactor>
</comment>
<accession>A0A6J5PVN2</accession>
<evidence type="ECO:0000256" key="2">
    <source>
        <dbReference type="ARBA" id="ARBA00022722"/>
    </source>
</evidence>
<evidence type="ECO:0000313" key="8">
    <source>
        <dbReference type="EMBL" id="CAB4194003.1"/>
    </source>
</evidence>
<dbReference type="EMBL" id="LR797199">
    <property type="protein sequence ID" value="CAB4194003.1"/>
    <property type="molecule type" value="Genomic_DNA"/>
</dbReference>
<sequence>MLESSFATQIEHLLDLFGWRWCHYQPAIRQSGTWATPLKGSRGLPDYTATRDGRLVFAEIKGDNGRLSRDQKDWLDLLENTAAEVYVWYPYDLERVKETLR</sequence>
<dbReference type="GO" id="GO:0016788">
    <property type="term" value="F:hydrolase activity, acting on ester bonds"/>
    <property type="evidence" value="ECO:0007669"/>
    <property type="project" value="InterPro"/>
</dbReference>